<feature type="domain" description="UvrD-like helicase ATP-binding" evidence="10">
    <location>
        <begin position="203"/>
        <end position="663"/>
    </location>
</feature>
<dbReference type="EC" id="5.6.2.4" evidence="7"/>
<dbReference type="PATRIC" id="fig|251702.3.peg.80"/>
<evidence type="ECO:0000256" key="2">
    <source>
        <dbReference type="ARBA" id="ARBA00022801"/>
    </source>
</evidence>
<dbReference type="Pfam" id="PF00580">
    <property type="entry name" value="UvrD-helicase"/>
    <property type="match status" value="2"/>
</dbReference>
<keyword evidence="5" id="KW-0413">Isomerase</keyword>
<dbReference type="Gene3D" id="3.40.91.30">
    <property type="match status" value="1"/>
</dbReference>
<comment type="catalytic activity">
    <reaction evidence="8">
        <text>ATP + H2O = ADP + phosphate + H(+)</text>
        <dbReference type="Rhea" id="RHEA:13065"/>
        <dbReference type="ChEBI" id="CHEBI:15377"/>
        <dbReference type="ChEBI" id="CHEBI:15378"/>
        <dbReference type="ChEBI" id="CHEBI:30616"/>
        <dbReference type="ChEBI" id="CHEBI:43474"/>
        <dbReference type="ChEBI" id="CHEBI:456216"/>
        <dbReference type="EC" id="5.6.2.4"/>
    </reaction>
</comment>
<dbReference type="SUPFAM" id="SSF52540">
    <property type="entry name" value="P-loop containing nucleoside triphosphate hydrolases"/>
    <property type="match status" value="1"/>
</dbReference>
<evidence type="ECO:0000313" key="11">
    <source>
        <dbReference type="EMBL" id="KPW52791.1"/>
    </source>
</evidence>
<gene>
    <name evidence="11" type="ORF">ALO88_05603</name>
</gene>
<proteinExistence type="predicted"/>
<dbReference type="GO" id="GO:0043138">
    <property type="term" value="F:3'-5' DNA helicase activity"/>
    <property type="evidence" value="ECO:0007669"/>
    <property type="project" value="UniProtKB-EC"/>
</dbReference>
<evidence type="ECO:0000256" key="5">
    <source>
        <dbReference type="ARBA" id="ARBA00023235"/>
    </source>
</evidence>
<dbReference type="AlphaFoldDB" id="A0A0P9P7L1"/>
<dbReference type="FunFam" id="3.40.50.300:FF:000975">
    <property type="entry name" value="DNA helicase"/>
    <property type="match status" value="1"/>
</dbReference>
<evidence type="ECO:0000256" key="4">
    <source>
        <dbReference type="ARBA" id="ARBA00022840"/>
    </source>
</evidence>
<dbReference type="PROSITE" id="PS51198">
    <property type="entry name" value="UVRD_HELICASE_ATP_BIND"/>
    <property type="match status" value="1"/>
</dbReference>
<dbReference type="GO" id="GO:0005524">
    <property type="term" value="F:ATP binding"/>
    <property type="evidence" value="ECO:0007669"/>
    <property type="project" value="UniProtKB-UniRule"/>
</dbReference>
<keyword evidence="2 9" id="KW-0378">Hydrolase</keyword>
<dbReference type="PANTHER" id="PTHR11070">
    <property type="entry name" value="UVRD / RECB / PCRA DNA HELICASE FAMILY MEMBER"/>
    <property type="match status" value="1"/>
</dbReference>
<evidence type="ECO:0000313" key="12">
    <source>
        <dbReference type="Proteomes" id="UP000050425"/>
    </source>
</evidence>
<accession>A0A0P9P7L1</accession>
<dbReference type="Gene3D" id="3.30.65.10">
    <property type="entry name" value="Bacterial Topoisomerase I, domain 1"/>
    <property type="match status" value="1"/>
</dbReference>
<dbReference type="EMBL" id="LJPT01000009">
    <property type="protein sequence ID" value="KPW52791.1"/>
    <property type="molecule type" value="Genomic_DNA"/>
</dbReference>
<dbReference type="GO" id="GO:0005829">
    <property type="term" value="C:cytosol"/>
    <property type="evidence" value="ECO:0007669"/>
    <property type="project" value="TreeGrafter"/>
</dbReference>
<dbReference type="PANTHER" id="PTHR11070:SF63">
    <property type="entry name" value="DNA HELICASE IV"/>
    <property type="match status" value="1"/>
</dbReference>
<reference evidence="11 12" key="1">
    <citation type="submission" date="2015-09" db="EMBL/GenBank/DDBJ databases">
        <title>Genome announcement of multiple Pseudomonas syringae strains.</title>
        <authorList>
            <person name="Thakur S."/>
            <person name="Wang P.W."/>
            <person name="Gong Y."/>
            <person name="Weir B.S."/>
            <person name="Guttman D.S."/>
        </authorList>
    </citation>
    <scope>NUCLEOTIDE SEQUENCE [LARGE SCALE GENOMIC DNA]</scope>
    <source>
        <strain evidence="11 12">ICMP4303</strain>
    </source>
</reference>
<dbReference type="GO" id="GO:0000725">
    <property type="term" value="P:recombinational repair"/>
    <property type="evidence" value="ECO:0007669"/>
    <property type="project" value="TreeGrafter"/>
</dbReference>
<dbReference type="InterPro" id="IPR014016">
    <property type="entry name" value="UvrD-like_ATP-bd"/>
</dbReference>
<keyword evidence="1 9" id="KW-0547">Nucleotide-binding</keyword>
<evidence type="ECO:0000259" key="10">
    <source>
        <dbReference type="PROSITE" id="PS51198"/>
    </source>
</evidence>
<keyword evidence="4 9" id="KW-0067">ATP-binding</keyword>
<dbReference type="InterPro" id="IPR014017">
    <property type="entry name" value="DNA_helicase_UvrD-like_C"/>
</dbReference>
<evidence type="ECO:0000256" key="1">
    <source>
        <dbReference type="ARBA" id="ARBA00022741"/>
    </source>
</evidence>
<evidence type="ECO:0000256" key="3">
    <source>
        <dbReference type="ARBA" id="ARBA00022806"/>
    </source>
</evidence>
<comment type="caution">
    <text evidence="11">The sequence shown here is derived from an EMBL/GenBank/DDBJ whole genome shotgun (WGS) entry which is preliminary data.</text>
</comment>
<organism evidence="11 12">
    <name type="scientific">Pseudomonas syringae pv. antirrhini</name>
    <dbReference type="NCBI Taxonomy" id="251702"/>
    <lineage>
        <taxon>Bacteria</taxon>
        <taxon>Pseudomonadati</taxon>
        <taxon>Pseudomonadota</taxon>
        <taxon>Gammaproteobacteria</taxon>
        <taxon>Pseudomonadales</taxon>
        <taxon>Pseudomonadaceae</taxon>
        <taxon>Pseudomonas</taxon>
    </lineage>
</organism>
<evidence type="ECO:0000256" key="6">
    <source>
        <dbReference type="ARBA" id="ARBA00034617"/>
    </source>
</evidence>
<keyword evidence="3 9" id="KW-0347">Helicase</keyword>
<dbReference type="Gene3D" id="3.40.50.300">
    <property type="entry name" value="P-loop containing nucleotide triphosphate hydrolases"/>
    <property type="match status" value="3"/>
</dbReference>
<sequence>MHRLLLHQGRCWYQMLKDLTIPWWAKWLPSAARALGISGTGVEIHTRSGTQCFDWTSISDAPKRAKIWFLHTAYIPTPQGNWRLYFRSEQRRDSAWEELVRAWYIPLVIESQTRLKSFEQSLEGCGYLRSSKWTAYRQLALSWQDSCPPVPPVGILTSDHRDLLIEMRKLVQHPDDWLIKTRDAYVIKALADHHDLFETVESQPLTTDQRRACVIDEDNNLILAGAGTGKTSTVIGRVAFLVNSGKAKPEEILLLAYGNKAARELRERLESNLGIKGITAETFHRLGRCIVQEAEKKTVAISDMATDKKLKAKFVNTVFEAEQCEPAYRELLLNYFEQWLHPARNPFDFKTLGDYYRFLEDNGIRTLKGEAVKGFGECDIANFLFKNGIEYRYEAVCKTPLQAPDRSPYRPDFFLPELGIYIEHFGTDRHGNTAPYIDRAEYQADMAWKRKVHAEGGTTLIETFHYEKQEGVLLALLEQRLIKAGVLLNPLPPEAVLETLREFGVINKFSLVLTDMLGLLRAANLSAQEQAELIARSADPGQISAALTLLEPIVTAYVKALKDSEQMDFDDMISRANEYVLDGSFKSPWKYIVVDEFQDIAKSRADLVQALRKRQEDVSLFCVGDDWQSIFRFTGSDISFTADFEKLFGATQASELNKTFRFNSKIGEVASRFVMQNRRQITKNIQSHSVVDTAAVSLVRAPLIDDAAVADAAERTVSRISAIAKLGSSVYFLARFNHDLPDLAAIARRYPSLTFKSDSIHSSKGKEADYVIIVGLGKGKYGLPSEIVTHPLIEALLPQGEPYPHAEERRLFYVALTRAKHRVYLVCDMIRCSPFVQELINDKYPLDLDEFVASKEQVNAIAANCPTCVQGHLVNRVNGSTRQSFIACSNWPRCSHTESGCSRCNAPMAPSGRYRICVSPACNGWEAICPTSGGKMVFRDKAKSWGCSHYRGTDVGSCRYMESHIQAPPRKPEVRSA</sequence>
<dbReference type="InterPro" id="IPR027417">
    <property type="entry name" value="P-loop_NTPase"/>
</dbReference>
<dbReference type="GO" id="GO:0016887">
    <property type="term" value="F:ATP hydrolysis activity"/>
    <property type="evidence" value="ECO:0007669"/>
    <property type="project" value="RHEA"/>
</dbReference>
<feature type="binding site" evidence="9">
    <location>
        <begin position="224"/>
        <end position="231"/>
    </location>
    <ligand>
        <name>ATP</name>
        <dbReference type="ChEBI" id="CHEBI:30616"/>
    </ligand>
</feature>
<name>A0A0P9P7L1_9PSED</name>
<dbReference type="GO" id="GO:0003677">
    <property type="term" value="F:DNA binding"/>
    <property type="evidence" value="ECO:0007669"/>
    <property type="project" value="InterPro"/>
</dbReference>
<dbReference type="Proteomes" id="UP000050425">
    <property type="component" value="Unassembled WGS sequence"/>
</dbReference>
<comment type="catalytic activity">
    <reaction evidence="6">
        <text>Couples ATP hydrolysis with the unwinding of duplex DNA by translocating in the 3'-5' direction.</text>
        <dbReference type="EC" id="5.6.2.4"/>
    </reaction>
</comment>
<dbReference type="Pfam" id="PF13361">
    <property type="entry name" value="UvrD_C"/>
    <property type="match status" value="1"/>
</dbReference>
<dbReference type="InterPro" id="IPR000212">
    <property type="entry name" value="DNA_helicase_UvrD/REP"/>
</dbReference>
<protein>
    <recommendedName>
        <fullName evidence="7">DNA 3'-5' helicase</fullName>
        <ecNumber evidence="7">5.6.2.4</ecNumber>
    </recommendedName>
</protein>
<evidence type="ECO:0000256" key="9">
    <source>
        <dbReference type="PROSITE-ProRule" id="PRU00560"/>
    </source>
</evidence>
<evidence type="ECO:0000256" key="8">
    <source>
        <dbReference type="ARBA" id="ARBA00048988"/>
    </source>
</evidence>
<evidence type="ECO:0000256" key="7">
    <source>
        <dbReference type="ARBA" id="ARBA00034808"/>
    </source>
</evidence>